<evidence type="ECO:0008006" key="3">
    <source>
        <dbReference type="Google" id="ProtNLM"/>
    </source>
</evidence>
<evidence type="ECO:0000313" key="1">
    <source>
        <dbReference type="EMBL" id="KXT94402.1"/>
    </source>
</evidence>
<dbReference type="Proteomes" id="UP000072363">
    <property type="component" value="Unassembled WGS sequence"/>
</dbReference>
<dbReference type="AlphaFoldDB" id="A0A139PWT5"/>
<sequence>MFAKAGDVYCVYNTHLKKYIAYQITKLEEKGEKLKAILLSLDWVGEQPLKEEELSSLKPLYKDFMYWERGLHLSYVDINVPANYIFIGNRSPLTTESTNAYAVSWGNGYDVYRQLKWQEIPKEKRDFFKKADKSKEKVLFLEEECAISRRNLNSKLTEFDDALELKVFPCLSELTLNKWPQNLYEYLQFNPFLNVMELENHGQTKLDFSHTYLRRLTLNMTGVEELRLNDDLEELILIGEFNENCQIQVKDNGANLRLQSHKSVPIVQGLKDLGALHCSGILEIDFAQVLSSYPKLRELRLWGKPGNIRNFHILSEFKELAVFSTVDLFGFTAEDIPRPEDLPKLNMFWMSSLPEDAAKVAKTYYKKQQEKGLNLWIQKPRKSEWLAQNLNNPFRSWDGQENISVANAKKAATLYKKTRAGISKLFKSSADEMMQQVTDLVRVYTEGFNKMDKRNCFIETNEREDIYAALVDLLNLIPAEFNINKEKLLQVFDELRDF</sequence>
<dbReference type="RefSeq" id="WP_061428178.1">
    <property type="nucleotide sequence ID" value="NZ_KQ970236.1"/>
</dbReference>
<protein>
    <recommendedName>
        <fullName evidence="3">Gliding motility protein</fullName>
    </recommendedName>
</protein>
<dbReference type="EMBL" id="LQNZ01000116">
    <property type="protein sequence ID" value="KXT94402.1"/>
    <property type="molecule type" value="Genomic_DNA"/>
</dbReference>
<organism evidence="1 2">
    <name type="scientific">Streptococcus oralis</name>
    <dbReference type="NCBI Taxonomy" id="1303"/>
    <lineage>
        <taxon>Bacteria</taxon>
        <taxon>Bacillati</taxon>
        <taxon>Bacillota</taxon>
        <taxon>Bacilli</taxon>
        <taxon>Lactobacillales</taxon>
        <taxon>Streptococcaceae</taxon>
        <taxon>Streptococcus</taxon>
    </lineage>
</organism>
<gene>
    <name evidence="1" type="ORF">SORDD27_01278</name>
</gene>
<comment type="caution">
    <text evidence="1">The sequence shown here is derived from an EMBL/GenBank/DDBJ whole genome shotgun (WGS) entry which is preliminary data.</text>
</comment>
<evidence type="ECO:0000313" key="2">
    <source>
        <dbReference type="Proteomes" id="UP000072363"/>
    </source>
</evidence>
<dbReference type="PATRIC" id="fig|1303.82.peg.1372"/>
<reference evidence="1 2" key="1">
    <citation type="submission" date="2016-01" db="EMBL/GenBank/DDBJ databases">
        <title>Highly variable Streptococcus oralis are common among viridans streptococci isolated from primates.</title>
        <authorList>
            <person name="Denapaite D."/>
            <person name="Rieger M."/>
            <person name="Koendgen S."/>
            <person name="Brueckner R."/>
            <person name="Ochigava I."/>
            <person name="Kappeler P."/>
            <person name="Maetz-Rensing K."/>
            <person name="Leendertz F."/>
            <person name="Hakenbeck R."/>
        </authorList>
    </citation>
    <scope>NUCLEOTIDE SEQUENCE [LARGE SCALE GENOMIC DNA]</scope>
    <source>
        <strain evidence="1 2">DD27</strain>
    </source>
</reference>
<proteinExistence type="predicted"/>
<accession>A0A139PWT5</accession>
<name>A0A139PWT5_STROR</name>